<accession>A0ABR2D8H9</accession>
<dbReference type="Pfam" id="PF00076">
    <property type="entry name" value="RRM_1"/>
    <property type="match status" value="1"/>
</dbReference>
<dbReference type="Proteomes" id="UP001472677">
    <property type="component" value="Unassembled WGS sequence"/>
</dbReference>
<dbReference type="InterPro" id="IPR000504">
    <property type="entry name" value="RRM_dom"/>
</dbReference>
<dbReference type="InterPro" id="IPR050907">
    <property type="entry name" value="SRSF"/>
</dbReference>
<dbReference type="Gene3D" id="3.30.70.330">
    <property type="match status" value="1"/>
</dbReference>
<keyword evidence="1" id="KW-0507">mRNA processing</keyword>
<feature type="region of interest" description="Disordered" evidence="5">
    <location>
        <begin position="121"/>
        <end position="141"/>
    </location>
</feature>
<sequence length="506" mass="56282">MVGNNREADPIIVTGRQTAEGNAGEGDRLRGHEVITLFVENLPENLHWKGLWFLFARHGEVANVYIARKRSRGGKRFGFIRTKGLELAERVMNRLHGFILYGSKLTVKRARNNFELDRKRFSGSLPHKPRTMGNSVGTSLGHGEGLEASRLRRANVKEIGFNDGTTYPLSNIGKKILEVSEKSNESTSVSIPSAEKRLEVESVDRSRPRTEAEVLQSLWAERNCINDDSREKEAFRGKVNFLELMGGECNDLLGVNDVERGAGEIRVWNGGTEGNEVAEEANINPTHDQLGGELGHELTKVQGPDFELISNVLHHSGPQGIRVEVDPTACSIGLLGIEDYLGGADIIPYHNQKLSWVDIMSGKENSGLLVSKDLVDGKITEHGSDRGFIVDSDEDKANRRKRKAKKYGSILDIQNQINLFAVKVALETYLRAGWAKKAALSIELDNKVMVNWILNPSQRPWGVARSMVEIDKLVCECVTVHFRSVALQDLTMAVTLAQDGIDKRDW</sequence>
<evidence type="ECO:0000313" key="8">
    <source>
        <dbReference type="Proteomes" id="UP001472677"/>
    </source>
</evidence>
<evidence type="ECO:0000313" key="7">
    <source>
        <dbReference type="EMBL" id="KAK8530107.1"/>
    </source>
</evidence>
<keyword evidence="8" id="KW-1185">Reference proteome</keyword>
<dbReference type="EMBL" id="JBBPBM010000036">
    <property type="protein sequence ID" value="KAK8530107.1"/>
    <property type="molecule type" value="Genomic_DNA"/>
</dbReference>
<organism evidence="7 8">
    <name type="scientific">Hibiscus sabdariffa</name>
    <name type="common">roselle</name>
    <dbReference type="NCBI Taxonomy" id="183260"/>
    <lineage>
        <taxon>Eukaryota</taxon>
        <taxon>Viridiplantae</taxon>
        <taxon>Streptophyta</taxon>
        <taxon>Embryophyta</taxon>
        <taxon>Tracheophyta</taxon>
        <taxon>Spermatophyta</taxon>
        <taxon>Magnoliopsida</taxon>
        <taxon>eudicotyledons</taxon>
        <taxon>Gunneridae</taxon>
        <taxon>Pentapetalae</taxon>
        <taxon>rosids</taxon>
        <taxon>malvids</taxon>
        <taxon>Malvales</taxon>
        <taxon>Malvaceae</taxon>
        <taxon>Malvoideae</taxon>
        <taxon>Hibiscus</taxon>
    </lineage>
</organism>
<proteinExistence type="predicted"/>
<evidence type="ECO:0000256" key="2">
    <source>
        <dbReference type="ARBA" id="ARBA00022728"/>
    </source>
</evidence>
<dbReference type="PROSITE" id="PS50102">
    <property type="entry name" value="RRM"/>
    <property type="match status" value="1"/>
</dbReference>
<keyword evidence="4" id="KW-0694">RNA-binding</keyword>
<dbReference type="InterPro" id="IPR012677">
    <property type="entry name" value="Nucleotide-bd_a/b_plait_sf"/>
</dbReference>
<evidence type="ECO:0000256" key="1">
    <source>
        <dbReference type="ARBA" id="ARBA00022664"/>
    </source>
</evidence>
<evidence type="ECO:0000256" key="3">
    <source>
        <dbReference type="ARBA" id="ARBA00023187"/>
    </source>
</evidence>
<name>A0ABR2D8H9_9ROSI</name>
<feature type="domain" description="RRM" evidence="6">
    <location>
        <begin position="35"/>
        <end position="112"/>
    </location>
</feature>
<reference evidence="7 8" key="1">
    <citation type="journal article" date="2024" name="G3 (Bethesda)">
        <title>Genome assembly of Hibiscus sabdariffa L. provides insights into metabolisms of medicinal natural products.</title>
        <authorList>
            <person name="Kim T."/>
        </authorList>
    </citation>
    <scope>NUCLEOTIDE SEQUENCE [LARGE SCALE GENOMIC DNA]</scope>
    <source>
        <strain evidence="7">TK-2024</strain>
        <tissue evidence="7">Old leaves</tissue>
    </source>
</reference>
<keyword evidence="3" id="KW-0508">mRNA splicing</keyword>
<dbReference type="PANTHER" id="PTHR23147">
    <property type="entry name" value="SERINE/ARGININE RICH SPLICING FACTOR"/>
    <property type="match status" value="1"/>
</dbReference>
<protein>
    <recommendedName>
        <fullName evidence="6">RRM domain-containing protein</fullName>
    </recommendedName>
</protein>
<evidence type="ECO:0000256" key="4">
    <source>
        <dbReference type="PROSITE-ProRule" id="PRU00176"/>
    </source>
</evidence>
<keyword evidence="2" id="KW-0747">Spliceosome</keyword>
<comment type="caution">
    <text evidence="7">The sequence shown here is derived from an EMBL/GenBank/DDBJ whole genome shotgun (WGS) entry which is preliminary data.</text>
</comment>
<evidence type="ECO:0000259" key="6">
    <source>
        <dbReference type="PROSITE" id="PS50102"/>
    </source>
</evidence>
<dbReference type="InterPro" id="IPR035979">
    <property type="entry name" value="RBD_domain_sf"/>
</dbReference>
<gene>
    <name evidence="7" type="ORF">V6N12_060863</name>
</gene>
<dbReference type="SUPFAM" id="SSF54928">
    <property type="entry name" value="RNA-binding domain, RBD"/>
    <property type="match status" value="1"/>
</dbReference>
<evidence type="ECO:0000256" key="5">
    <source>
        <dbReference type="SAM" id="MobiDB-lite"/>
    </source>
</evidence>
<dbReference type="SMART" id="SM00360">
    <property type="entry name" value="RRM"/>
    <property type="match status" value="1"/>
</dbReference>
<dbReference type="CDD" id="cd00590">
    <property type="entry name" value="RRM_SF"/>
    <property type="match status" value="1"/>
</dbReference>